<evidence type="ECO:0000313" key="2">
    <source>
        <dbReference type="EMBL" id="HIR55697.1"/>
    </source>
</evidence>
<dbReference type="Gene3D" id="3.20.20.140">
    <property type="entry name" value="Metal-dependent hydrolases"/>
    <property type="match status" value="1"/>
</dbReference>
<evidence type="ECO:0000313" key="3">
    <source>
        <dbReference type="Proteomes" id="UP000824238"/>
    </source>
</evidence>
<reference evidence="2" key="2">
    <citation type="journal article" date="2021" name="PeerJ">
        <title>Extensive microbial diversity within the chicken gut microbiome revealed by metagenomics and culture.</title>
        <authorList>
            <person name="Gilroy R."/>
            <person name="Ravi A."/>
            <person name="Getino M."/>
            <person name="Pursley I."/>
            <person name="Horton D.L."/>
            <person name="Alikhan N.F."/>
            <person name="Baker D."/>
            <person name="Gharbi K."/>
            <person name="Hall N."/>
            <person name="Watson M."/>
            <person name="Adriaenssens E.M."/>
            <person name="Foster-Nyarko E."/>
            <person name="Jarju S."/>
            <person name="Secka A."/>
            <person name="Antonio M."/>
            <person name="Oren A."/>
            <person name="Chaudhuri R.R."/>
            <person name="La Ragione R."/>
            <person name="Hildebrand F."/>
            <person name="Pallen M.J."/>
        </authorList>
    </citation>
    <scope>NUCLEOTIDE SEQUENCE</scope>
    <source>
        <strain evidence="2">ChiGjej3B3-7149</strain>
    </source>
</reference>
<dbReference type="Proteomes" id="UP000824238">
    <property type="component" value="Unassembled WGS sequence"/>
</dbReference>
<proteinExistence type="predicted"/>
<comment type="caution">
    <text evidence="2">The sequence shown here is derived from an EMBL/GenBank/DDBJ whole genome shotgun (WGS) entry which is preliminary data.</text>
</comment>
<dbReference type="SMART" id="SM00481">
    <property type="entry name" value="POLIIIAc"/>
    <property type="match status" value="1"/>
</dbReference>
<reference evidence="2" key="1">
    <citation type="submission" date="2020-10" db="EMBL/GenBank/DDBJ databases">
        <authorList>
            <person name="Gilroy R."/>
        </authorList>
    </citation>
    <scope>NUCLEOTIDE SEQUENCE</scope>
    <source>
        <strain evidence="2">ChiGjej3B3-7149</strain>
    </source>
</reference>
<dbReference type="InterPro" id="IPR003141">
    <property type="entry name" value="Pol/His_phosphatase_N"/>
</dbReference>
<dbReference type="PANTHER" id="PTHR42924:SF3">
    <property type="entry name" value="POLYMERASE_HISTIDINOL PHOSPHATASE N-TERMINAL DOMAIN-CONTAINING PROTEIN"/>
    <property type="match status" value="1"/>
</dbReference>
<dbReference type="SUPFAM" id="SSF89550">
    <property type="entry name" value="PHP domain-like"/>
    <property type="match status" value="1"/>
</dbReference>
<dbReference type="InterPro" id="IPR016195">
    <property type="entry name" value="Pol/histidinol_Pase-like"/>
</dbReference>
<protein>
    <submittedName>
        <fullName evidence="2">PHP domain-containing protein</fullName>
    </submittedName>
</protein>
<dbReference type="GO" id="GO:0004534">
    <property type="term" value="F:5'-3' RNA exonuclease activity"/>
    <property type="evidence" value="ECO:0007669"/>
    <property type="project" value="TreeGrafter"/>
</dbReference>
<dbReference type="EMBL" id="DVHH01000213">
    <property type="protein sequence ID" value="HIR55697.1"/>
    <property type="molecule type" value="Genomic_DNA"/>
</dbReference>
<dbReference type="CDD" id="cd07438">
    <property type="entry name" value="PHP_HisPPase_AMP"/>
    <property type="match status" value="1"/>
</dbReference>
<sequence length="281" mass="30355">MSCDLHTHSTFSDGTSTPEELVSAAQELGLTAVALCDHNDVDGLPRFLAAARGGRTAAVPGTEISTVFEGTELHILGLFIPERGWEAVRELTARMRRSKEESNLTLERRLRAAGYALDYAVMRAANPDGYLNRAHFAAELTRLGYTSSIDDAFRTLLAPGAGFYEPPRLTDALEAVSLLREIGSVPVLAHPLLKLDAAGLRRFLPGAVKCGLMGMETRYPLFSREDERTADEAAAEFGLLPSGGSDYHGANKPDIALGRGRGELEVPDAWYEALLTAAQKV</sequence>
<dbReference type="Gene3D" id="1.10.150.650">
    <property type="match status" value="1"/>
</dbReference>
<name>A0A9D1DMU7_9FIRM</name>
<evidence type="ECO:0000259" key="1">
    <source>
        <dbReference type="SMART" id="SM00481"/>
    </source>
</evidence>
<dbReference type="PANTHER" id="PTHR42924">
    <property type="entry name" value="EXONUCLEASE"/>
    <property type="match status" value="1"/>
</dbReference>
<dbReference type="InterPro" id="IPR004013">
    <property type="entry name" value="PHP_dom"/>
</dbReference>
<dbReference type="Pfam" id="PF02811">
    <property type="entry name" value="PHP"/>
    <property type="match status" value="1"/>
</dbReference>
<dbReference type="InterPro" id="IPR052018">
    <property type="entry name" value="PHP_domain"/>
</dbReference>
<feature type="domain" description="Polymerase/histidinol phosphatase N-terminal" evidence="1">
    <location>
        <begin position="3"/>
        <end position="68"/>
    </location>
</feature>
<dbReference type="AlphaFoldDB" id="A0A9D1DMU7"/>
<organism evidence="2 3">
    <name type="scientific">Candidatus Scatomorpha intestinigallinarum</name>
    <dbReference type="NCBI Taxonomy" id="2840923"/>
    <lineage>
        <taxon>Bacteria</taxon>
        <taxon>Bacillati</taxon>
        <taxon>Bacillota</taxon>
        <taxon>Clostridia</taxon>
        <taxon>Eubacteriales</taxon>
        <taxon>Candidatus Scatomorpha</taxon>
    </lineage>
</organism>
<accession>A0A9D1DMU7</accession>
<dbReference type="GO" id="GO:0035312">
    <property type="term" value="F:5'-3' DNA exonuclease activity"/>
    <property type="evidence" value="ECO:0007669"/>
    <property type="project" value="TreeGrafter"/>
</dbReference>
<gene>
    <name evidence="2" type="ORF">IAD36_08915</name>
</gene>